<sequence length="365" mass="38632">MAVDGMNYTLGVEEEFVLLDPMDGSVALRAPELLESLAPGPDVTGELMRFQIETATGVCRGLDEVRSELTRLRHLVATAAEADGCLMVAAGIPPGGLRGDTLTPEPRYRRMAQAFPELIGEAGTCACHVHVGMPSRDLGARVLAGLRPWLAPLLALSANSPVQNGADSGWSSRRFPIWDRWPTAKPPDEWSGAAAYDRSIGEALRRGAALDAAGVYFYARLSPRHPTVEVRIADVCLAVDDAVLLAALVRGLVATCAGTASAPRVRGARIDAALTAAARRGLDGPGIDVFTGRETDQRELLGELVDFIRPALTAAGDADDVDRGLDSLFEHGTGATRQRRLLAEAASPGEFAADLAHATMNVPAR</sequence>
<comment type="similarity">
    <text evidence="5">Belongs to the glutamate--cysteine ligase type 2 family. YbdK subfamily.</text>
</comment>
<keyword evidence="1 5" id="KW-0436">Ligase</keyword>
<comment type="catalytic activity">
    <reaction evidence="4 5">
        <text>L-cysteine + L-glutamate + ATP = gamma-L-glutamyl-L-cysteine + ADP + phosphate + H(+)</text>
        <dbReference type="Rhea" id="RHEA:13285"/>
        <dbReference type="ChEBI" id="CHEBI:15378"/>
        <dbReference type="ChEBI" id="CHEBI:29985"/>
        <dbReference type="ChEBI" id="CHEBI:30616"/>
        <dbReference type="ChEBI" id="CHEBI:35235"/>
        <dbReference type="ChEBI" id="CHEBI:43474"/>
        <dbReference type="ChEBI" id="CHEBI:58173"/>
        <dbReference type="ChEBI" id="CHEBI:456216"/>
        <dbReference type="EC" id="6.3.2.2"/>
    </reaction>
</comment>
<protein>
    <recommendedName>
        <fullName evidence="5">Putative glutamate--cysteine ligase 2</fullName>
        <ecNumber evidence="5">6.3.2.2</ecNumber>
    </recommendedName>
    <alternativeName>
        <fullName evidence="5">Gamma-glutamylcysteine synthetase 2</fullName>
        <shortName evidence="5">GCS 2</shortName>
        <shortName evidence="5">Gamma-GCS 2</shortName>
    </alternativeName>
</protein>
<evidence type="ECO:0000256" key="3">
    <source>
        <dbReference type="ARBA" id="ARBA00022840"/>
    </source>
</evidence>
<dbReference type="InterPro" id="IPR050141">
    <property type="entry name" value="GCL_type2/YbdK_subfam"/>
</dbReference>
<name>A0A075V0T5_9PSEU</name>
<evidence type="ECO:0000256" key="4">
    <source>
        <dbReference type="ARBA" id="ARBA00048819"/>
    </source>
</evidence>
<evidence type="ECO:0000313" key="7">
    <source>
        <dbReference type="Proteomes" id="UP000028492"/>
    </source>
</evidence>
<dbReference type="GO" id="GO:0005524">
    <property type="term" value="F:ATP binding"/>
    <property type="evidence" value="ECO:0007669"/>
    <property type="project" value="UniProtKB-KW"/>
</dbReference>
<dbReference type="GO" id="GO:0004357">
    <property type="term" value="F:glutamate-cysteine ligase activity"/>
    <property type="evidence" value="ECO:0007669"/>
    <property type="project" value="UniProtKB-EC"/>
</dbReference>
<dbReference type="STRING" id="208439.AJAP_30145"/>
<dbReference type="Gene3D" id="3.30.590.20">
    <property type="match status" value="1"/>
</dbReference>
<dbReference type="InterPro" id="IPR014746">
    <property type="entry name" value="Gln_synth/guanido_kin_cat_dom"/>
</dbReference>
<dbReference type="EMBL" id="CP008953">
    <property type="protein sequence ID" value="AIG78858.1"/>
    <property type="molecule type" value="Genomic_DNA"/>
</dbReference>
<keyword evidence="2 5" id="KW-0547">Nucleotide-binding</keyword>
<reference evidence="6 7" key="1">
    <citation type="journal article" date="2014" name="J. Biotechnol.">
        <title>Complete genome sequence of the actinobacterium Amycolatopsis japonica MG417-CF17(T) (=DSM 44213T) producing (S,S)-N,N'-ethylenediaminedisuccinic acid.</title>
        <authorList>
            <person name="Stegmann E."/>
            <person name="Albersmeier A."/>
            <person name="Spohn M."/>
            <person name="Gert H."/>
            <person name="Weber T."/>
            <person name="Wohlleben W."/>
            <person name="Kalinowski J."/>
            <person name="Ruckert C."/>
        </authorList>
    </citation>
    <scope>NUCLEOTIDE SEQUENCE [LARGE SCALE GENOMIC DNA]</scope>
    <source>
        <strain evidence="7">MG417-CF17 (DSM 44213)</strain>
    </source>
</reference>
<dbReference type="InterPro" id="IPR006336">
    <property type="entry name" value="GCS2"/>
</dbReference>
<evidence type="ECO:0000256" key="1">
    <source>
        <dbReference type="ARBA" id="ARBA00022598"/>
    </source>
</evidence>
<dbReference type="EC" id="6.3.2.2" evidence="5"/>
<dbReference type="HOGENOM" id="CLU_044848_1_0_11"/>
<dbReference type="AlphaFoldDB" id="A0A075V0T5"/>
<dbReference type="Proteomes" id="UP000028492">
    <property type="component" value="Chromosome"/>
</dbReference>
<organism evidence="6 7">
    <name type="scientific">Amycolatopsis japonica</name>
    <dbReference type="NCBI Taxonomy" id="208439"/>
    <lineage>
        <taxon>Bacteria</taxon>
        <taxon>Bacillati</taxon>
        <taxon>Actinomycetota</taxon>
        <taxon>Actinomycetes</taxon>
        <taxon>Pseudonocardiales</taxon>
        <taxon>Pseudonocardiaceae</taxon>
        <taxon>Amycolatopsis</taxon>
        <taxon>Amycolatopsis japonica group</taxon>
    </lineage>
</organism>
<evidence type="ECO:0000313" key="6">
    <source>
        <dbReference type="EMBL" id="AIG78858.1"/>
    </source>
</evidence>
<dbReference type="InterPro" id="IPR011793">
    <property type="entry name" value="YbdK"/>
</dbReference>
<dbReference type="KEGG" id="aja:AJAP_30145"/>
<dbReference type="HAMAP" id="MF_01609">
    <property type="entry name" value="Glu_cys_ligase_2"/>
    <property type="match status" value="1"/>
</dbReference>
<dbReference type="NCBIfam" id="NF010041">
    <property type="entry name" value="PRK13517.1-1"/>
    <property type="match status" value="1"/>
</dbReference>
<proteinExistence type="inferred from homology"/>
<gene>
    <name evidence="6" type="ORF">AJAP_30145</name>
</gene>
<comment type="function">
    <text evidence="5">ATP-dependent carboxylate-amine ligase which exhibits weak glutamate--cysteine ligase activity.</text>
</comment>
<accession>A0A075V0T5</accession>
<dbReference type="eggNOG" id="COG2170">
    <property type="taxonomic scope" value="Bacteria"/>
</dbReference>
<keyword evidence="7" id="KW-1185">Reference proteome</keyword>
<keyword evidence="3 5" id="KW-0067">ATP-binding</keyword>
<dbReference type="SUPFAM" id="SSF55931">
    <property type="entry name" value="Glutamine synthetase/guanido kinase"/>
    <property type="match status" value="1"/>
</dbReference>
<evidence type="ECO:0000256" key="2">
    <source>
        <dbReference type="ARBA" id="ARBA00022741"/>
    </source>
</evidence>
<evidence type="ECO:0000256" key="5">
    <source>
        <dbReference type="HAMAP-Rule" id="MF_01609"/>
    </source>
</evidence>
<dbReference type="NCBIfam" id="TIGR02050">
    <property type="entry name" value="gshA_cyan_rel"/>
    <property type="match status" value="1"/>
</dbReference>
<dbReference type="GO" id="GO:0042398">
    <property type="term" value="P:modified amino acid biosynthetic process"/>
    <property type="evidence" value="ECO:0007669"/>
    <property type="project" value="InterPro"/>
</dbReference>
<dbReference type="PANTHER" id="PTHR36510">
    <property type="entry name" value="GLUTAMATE--CYSTEINE LIGASE 2-RELATED"/>
    <property type="match status" value="1"/>
</dbReference>
<dbReference type="RefSeq" id="WP_038517433.1">
    <property type="nucleotide sequence ID" value="NZ_CP008953.1"/>
</dbReference>
<dbReference type="PANTHER" id="PTHR36510:SF1">
    <property type="entry name" value="GLUTAMATE--CYSTEINE LIGASE 2-RELATED"/>
    <property type="match status" value="1"/>
</dbReference>
<dbReference type="Pfam" id="PF04107">
    <property type="entry name" value="GCS2"/>
    <property type="match status" value="1"/>
</dbReference>